<feature type="compositionally biased region" description="Low complexity" evidence="1">
    <location>
        <begin position="500"/>
        <end position="510"/>
    </location>
</feature>
<organism evidence="2 3">
    <name type="scientific">Symbiodinium microadriaticum</name>
    <name type="common">Dinoflagellate</name>
    <name type="synonym">Zooxanthella microadriatica</name>
    <dbReference type="NCBI Taxonomy" id="2951"/>
    <lineage>
        <taxon>Eukaryota</taxon>
        <taxon>Sar</taxon>
        <taxon>Alveolata</taxon>
        <taxon>Dinophyceae</taxon>
        <taxon>Suessiales</taxon>
        <taxon>Symbiodiniaceae</taxon>
        <taxon>Symbiodinium</taxon>
    </lineage>
</organism>
<evidence type="ECO:0000313" key="2">
    <source>
        <dbReference type="EMBL" id="OLP83916.1"/>
    </source>
</evidence>
<sequence>MSAAAPIMPPMLQGVFTCDATQGVYRVPKTPPNSPKARGADASESEDDWGTWRAPFTAFPRRVQVAKAVETAESAKAVKTVEGAKAAGKASVISAGSAKAAGKASVTSAPRFATGSIFSHPPLGKQQQQRLEKSRSSFAQRVADTRAKAIGSASRSAGEPKKRGAVEPPRDLGTVPEEQREAEEQEQVMSMRLGTLAELRVAARARRQDQILAARQRVAAEADRAGLSEAAYLHTDSEGSTATQWWKGRIRAAETIEEVSRLEVNFKKLQRLQKETQSAEIEISSESEREELSFKETSSGVGESSAGERGESSTPTVDLVLVVSPVEDLIGHWVTETEEEVIPETPPPPGVVASYGVSEGAPCAPDTPGPVVPETPPPVDHAKASTREVLEKAAARELLESLVREQERQERQDGEVSVVEREDLASSAAVVQEVQPKFLAPTPKVSKPRPVPEPRPTVSASLCAGAAMAPKPKPSKRSDVPKASVPEMPKRRLPPPRSLAATGATAKPATTGPPVPVTGATAKPATVTASSCAPPPPPMCAPPPPPPVLPPPVRVQQAVAPHQLVQPAMMPPQPGPPTMMPPPQLVPQGMMQPGMMQPGMMQPGVVPQAMVPGQQGVVPQAMVPGQQCMIQQGMVPQPKLLAFLGAIACKKRGWFPYENGHALVSHRAKALRGPEPTCKVKDYPYRVSMILRKGLWKDKSGLDAEIHIRTDANNLVPAMATKAEVRLGADSEARRPGGSSPLGQAPPGAVQKYWTPNMGCNIRVDLSTGVPEYKEYLDSISWAKRCGLRHCGHCGGDNTIGYFGSQTREFPKAIWPAMIKLKPDSVLLYLGHQTVSAYFPFGEMAVTNLIEGQLAFLHHVRSYEDALLQRNLCWKIEFLNCCLSALPAEQLNEIAASMEEVAGVAALPFSWEPRKFFAFLMANSKGRFQTYIAPKACSFSRFLDWDFSIGISAIQRHSRMPEQVADIAQGERLTAQRASELGFTFHASENHNYDSIKRDGLLLRATRQGHFVYAGGSVSPGPGTVVRYGGNIFYAQLDIGTFFNHCRLMSRTHEQVPSGQRECRQKAMPKKKAKAKASTDAGSSPTGGSPSGEVPTVDGASLRRLIREDELREAAQRSTTQEGTTRYSYEAGDTVHGKVDATRLQQEEELRDIIQKARYNPWHFFHHGLLHRKDSSGNKMYAPYGDALVKTTPFSSLPSDTRKLLGSEYNWASWLSHPSSGYGVHFFLKGFELGKMQGNMLIELNLKGKAYSEGYKSPFDHGQGNDVTTLLQELNQAQHRDFAPSYTDTGFKILEETETDPRSKKPKQADPDYAIRADFSTVVSAVSQAYGQDFFSYVQKHWQNLEVRRKYKIQTPENYTLYDSSLKEPWNASLVLAALDKQLREMGTPALTSAFGKKAHADLISYENLLRRSMSYTRPFDDIVVEEFISNLPGPTIEEVDEPMEPASGPADPPADSPFGEMAGDTKQEPDSSAPMDTDAPEDSFFEEGSGEKVEKEEQTTFEPVADPDDVYLNFSADASNDQDNLYEQGVWGKTKTRVEPGAYEAEAKAAAEAEAKNEQAFEDFAGERQKEGLTDTVDYQNFTEAYHLKERTSPLMKLANQIHGYGQTGLYHDNIRLDKINSFKDDLMDSVCQMEMARASSAREEALELNHMLLERLRELNKGRTRSYNNSRTKYTALVLNLGSFARNRKRTAPSLYSDIIDYDNSGESAGELNDAELEFLHRRGWETLRGPNGELLARNLRSVRVCVFHLSSSIASGQVSLPHEALASMFIDCLFYQVDLIGGDPDMALYRYSGTRQGSMDIQGGMYQSVLTYFLDAWKQSPRCMPFCIPRAQHCSANSLLLLKQYEDVLGQPYRDCPKIDWNTFPGLDPMVATVLEWGHSLTDDQWAVLPADHKEFKLNVSEWLLNSTSGQVLPALELQPLVHNVLLNLLILLVERPLAKAAKEGRMHQPIAIGTASGTSAGLALALLREFISSPALESVCPLPPLLPDRDTSSSWVHYPSLILGLSIGIVAGPLLDIAWLLRQRWRRFIWVRAVENPVSRNRVARLELRVQELEGTSAASVPGTPVASRAAVRSSTPGSSSVTSQVGAPQEVEQSWSFREEVSREIGSFIRRALAGDHRGESGRNKITLGSRLYLIFRDKDSVVSLRPVRVETSFKKVREYCFFAGDMEQASDTSITVWLGYLESSLATQVEFSEETQADRGFGTDGMPDLLPHALGIVSAAEERFNFHSAGSGSVGVAARPAQEAGVPEARLKRLEHSFKDVQKSLASPTEMLAGPKAPAERSKDSRAAVSGRLQDLDPAVVASARATGIPDQHLQEMAKILGKGSGKLEDCPRPRTKAATKDPLSENLQTDFQSRAVGPGDGGHPGSVRGWLEHCSKISLAGQARWAWQVGGIWQCIIDNRIEEARARCVVLVPAADQSAVDGGSWLLAQTALLQVQENYIIRFSSTIAGSRRTWRTSKRSTPFKIRRPLKKRLSGRQVQAQDDPPGRPPADDARGGKGREGKGAKGEKGDGRKKEGEASSGNNAAK</sequence>
<feature type="compositionally biased region" description="Basic and acidic residues" evidence="1">
    <location>
        <begin position="2332"/>
        <end position="2350"/>
    </location>
</feature>
<dbReference type="Proteomes" id="UP000186817">
    <property type="component" value="Unassembled WGS sequence"/>
</dbReference>
<evidence type="ECO:0000256" key="1">
    <source>
        <dbReference type="SAM" id="MobiDB-lite"/>
    </source>
</evidence>
<feature type="region of interest" description="Disordered" evidence="1">
    <location>
        <begin position="2063"/>
        <end position="2092"/>
    </location>
</feature>
<feature type="compositionally biased region" description="Low complexity" evidence="1">
    <location>
        <begin position="1076"/>
        <end position="1092"/>
    </location>
</feature>
<feature type="region of interest" description="Disordered" evidence="1">
    <location>
        <begin position="1053"/>
        <end position="1099"/>
    </location>
</feature>
<dbReference type="PANTHER" id="PTHR48125">
    <property type="entry name" value="LP07818P1"/>
    <property type="match status" value="1"/>
</dbReference>
<feature type="compositionally biased region" description="Basic and acidic residues" evidence="1">
    <location>
        <begin position="158"/>
        <end position="170"/>
    </location>
</feature>
<accession>A0A1Q9CLY4</accession>
<feature type="region of interest" description="Disordered" evidence="1">
    <location>
        <begin position="275"/>
        <end position="314"/>
    </location>
</feature>
<feature type="compositionally biased region" description="Basic and acidic residues" evidence="1">
    <location>
        <begin position="1490"/>
        <end position="1499"/>
    </location>
</feature>
<protein>
    <submittedName>
        <fullName evidence="2">Uncharacterized protein</fullName>
    </submittedName>
</protein>
<reference evidence="2 3" key="1">
    <citation type="submission" date="2016-02" db="EMBL/GenBank/DDBJ databases">
        <title>Genome analysis of coral dinoflagellate symbionts highlights evolutionary adaptations to a symbiotic lifestyle.</title>
        <authorList>
            <person name="Aranda M."/>
            <person name="Li Y."/>
            <person name="Liew Y.J."/>
            <person name="Baumgarten S."/>
            <person name="Simakov O."/>
            <person name="Wilson M."/>
            <person name="Piel J."/>
            <person name="Ashoor H."/>
            <person name="Bougouffa S."/>
            <person name="Bajic V.B."/>
            <person name="Ryu T."/>
            <person name="Ravasi T."/>
            <person name="Bayer T."/>
            <person name="Micklem G."/>
            <person name="Kim H."/>
            <person name="Bhak J."/>
            <person name="Lajeunesse T.C."/>
            <person name="Voolstra C.R."/>
        </authorList>
    </citation>
    <scope>NUCLEOTIDE SEQUENCE [LARGE SCALE GENOMIC DNA]</scope>
    <source>
        <strain evidence="2 3">CCMP2467</strain>
    </source>
</reference>
<feature type="region of interest" description="Disordered" evidence="1">
    <location>
        <begin position="115"/>
        <end position="187"/>
    </location>
</feature>
<feature type="region of interest" description="Disordered" evidence="1">
    <location>
        <begin position="2269"/>
        <end position="2297"/>
    </location>
</feature>
<comment type="caution">
    <text evidence="2">The sequence shown here is derived from an EMBL/GenBank/DDBJ whole genome shotgun (WGS) entry which is preliminary data.</text>
</comment>
<feature type="compositionally biased region" description="Low complexity" evidence="1">
    <location>
        <begin position="295"/>
        <end position="305"/>
    </location>
</feature>
<name>A0A1Q9CLY4_SYMMI</name>
<feature type="compositionally biased region" description="Low complexity" evidence="1">
    <location>
        <begin position="2078"/>
        <end position="2091"/>
    </location>
</feature>
<keyword evidence="3" id="KW-1185">Reference proteome</keyword>
<dbReference type="EMBL" id="LSRX01001083">
    <property type="protein sequence ID" value="OLP83916.1"/>
    <property type="molecule type" value="Genomic_DNA"/>
</dbReference>
<feature type="region of interest" description="Disordered" evidence="1">
    <location>
        <begin position="25"/>
        <end position="51"/>
    </location>
</feature>
<feature type="region of interest" description="Disordered" evidence="1">
    <location>
        <begin position="2331"/>
        <end position="2354"/>
    </location>
</feature>
<proteinExistence type="predicted"/>
<feature type="region of interest" description="Disordered" evidence="1">
    <location>
        <begin position="2476"/>
        <end position="2533"/>
    </location>
</feature>
<feature type="compositionally biased region" description="Basic and acidic residues" evidence="1">
    <location>
        <begin position="2496"/>
        <end position="2524"/>
    </location>
</feature>
<dbReference type="PANTHER" id="PTHR48125:SF12">
    <property type="entry name" value="AT HOOK TRANSCRIPTION FACTOR FAMILY-RELATED"/>
    <property type="match status" value="1"/>
</dbReference>
<gene>
    <name evidence="2" type="ORF">AK812_SmicGene35276</name>
</gene>
<evidence type="ECO:0000313" key="3">
    <source>
        <dbReference type="Proteomes" id="UP000186817"/>
    </source>
</evidence>
<feature type="region of interest" description="Disordered" evidence="1">
    <location>
        <begin position="1435"/>
        <end position="1500"/>
    </location>
</feature>
<feature type="region of interest" description="Disordered" evidence="1">
    <location>
        <begin position="467"/>
        <end position="521"/>
    </location>
</feature>